<evidence type="ECO:0000256" key="6">
    <source>
        <dbReference type="ARBA" id="ARBA00022822"/>
    </source>
</evidence>
<dbReference type="Gene3D" id="3.20.20.70">
    <property type="entry name" value="Aldolase class I"/>
    <property type="match status" value="1"/>
</dbReference>
<dbReference type="PANTHER" id="PTHR42894:SF1">
    <property type="entry name" value="N-(5'-PHOSPHORIBOSYL)ANTHRANILATE ISOMERASE"/>
    <property type="match status" value="1"/>
</dbReference>
<dbReference type="InterPro" id="IPR001240">
    <property type="entry name" value="PRAI_dom"/>
</dbReference>
<dbReference type="RefSeq" id="WP_083068896.1">
    <property type="nucleotide sequence ID" value="NZ_JALXKY010000004.1"/>
</dbReference>
<accession>A0A2J9PN00</accession>
<evidence type="ECO:0000313" key="12">
    <source>
        <dbReference type="Proteomes" id="UP000192813"/>
    </source>
</evidence>
<evidence type="ECO:0000259" key="10">
    <source>
        <dbReference type="Pfam" id="PF00697"/>
    </source>
</evidence>
<evidence type="ECO:0000313" key="11">
    <source>
        <dbReference type="EMBL" id="PNL91718.1"/>
    </source>
</evidence>
<evidence type="ECO:0000256" key="2">
    <source>
        <dbReference type="ARBA" id="ARBA00004664"/>
    </source>
</evidence>
<sequence>MVKVKICGLRRPEDIEAANVAKPDYVGFIFVPETKRYVKPDLAASFRRDLAADIQTVGVFVNAPIEEIVAICQAGTIDLVQLHGEEDQAYIELLKGQVDQDIIKSVAVGDELVVDPSQADYLLFDSLSPSRGGSGKTFNWEMVSAYQDKPFFLAGGLGVENIEEALKVVRPYAVDASSSLETDGVKDPVKMQEFVAKIREVTHD</sequence>
<evidence type="ECO:0000256" key="9">
    <source>
        <dbReference type="HAMAP-Rule" id="MF_00135"/>
    </source>
</evidence>
<dbReference type="PANTHER" id="PTHR42894">
    <property type="entry name" value="N-(5'-PHOSPHORIBOSYL)ANTHRANILATE ISOMERASE"/>
    <property type="match status" value="1"/>
</dbReference>
<protein>
    <recommendedName>
        <fullName evidence="4 9">N-(5'-phosphoribosyl)anthranilate isomerase</fullName>
        <shortName evidence="9">PRAI</shortName>
        <ecNumber evidence="3 9">5.3.1.24</ecNumber>
    </recommendedName>
</protein>
<keyword evidence="7 9" id="KW-0057">Aromatic amino acid biosynthesis</keyword>
<dbReference type="CDD" id="cd00405">
    <property type="entry name" value="PRAI"/>
    <property type="match status" value="1"/>
</dbReference>
<dbReference type="InterPro" id="IPR013785">
    <property type="entry name" value="Aldolase_TIM"/>
</dbReference>
<organism evidence="11 12">
    <name type="scientific">Aerococcus viridans</name>
    <dbReference type="NCBI Taxonomy" id="1377"/>
    <lineage>
        <taxon>Bacteria</taxon>
        <taxon>Bacillati</taxon>
        <taxon>Bacillota</taxon>
        <taxon>Bacilli</taxon>
        <taxon>Lactobacillales</taxon>
        <taxon>Aerococcaceae</taxon>
        <taxon>Aerococcus</taxon>
    </lineage>
</organism>
<evidence type="ECO:0000256" key="7">
    <source>
        <dbReference type="ARBA" id="ARBA00023141"/>
    </source>
</evidence>
<dbReference type="EC" id="5.3.1.24" evidence="3 9"/>
<dbReference type="InterPro" id="IPR011060">
    <property type="entry name" value="RibuloseP-bd_barrel"/>
</dbReference>
<proteinExistence type="inferred from homology"/>
<evidence type="ECO:0000256" key="5">
    <source>
        <dbReference type="ARBA" id="ARBA00022605"/>
    </source>
</evidence>
<dbReference type="GO" id="GO:0000162">
    <property type="term" value="P:L-tryptophan biosynthetic process"/>
    <property type="evidence" value="ECO:0007669"/>
    <property type="project" value="UniProtKB-UniRule"/>
</dbReference>
<comment type="pathway">
    <text evidence="2 9">Amino-acid biosynthesis; L-tryptophan biosynthesis; L-tryptophan from chorismate: step 3/5.</text>
</comment>
<dbReference type="EMBL" id="NBTM02000001">
    <property type="protein sequence ID" value="PNL91718.1"/>
    <property type="molecule type" value="Genomic_DNA"/>
</dbReference>
<dbReference type="InterPro" id="IPR044643">
    <property type="entry name" value="TrpF_fam"/>
</dbReference>
<dbReference type="SUPFAM" id="SSF51366">
    <property type="entry name" value="Ribulose-phoshate binding barrel"/>
    <property type="match status" value="1"/>
</dbReference>
<keyword evidence="6 9" id="KW-0822">Tryptophan biosynthesis</keyword>
<evidence type="ECO:0000256" key="8">
    <source>
        <dbReference type="ARBA" id="ARBA00023235"/>
    </source>
</evidence>
<evidence type="ECO:0000256" key="1">
    <source>
        <dbReference type="ARBA" id="ARBA00001164"/>
    </source>
</evidence>
<name>A0A2J9PN00_9LACT</name>
<comment type="similarity">
    <text evidence="9">Belongs to the TrpF family.</text>
</comment>
<dbReference type="Proteomes" id="UP000192813">
    <property type="component" value="Unassembled WGS sequence"/>
</dbReference>
<gene>
    <name evidence="9" type="primary">trpF</name>
    <name evidence="11" type="ORF">A6J77_005570</name>
</gene>
<keyword evidence="5 9" id="KW-0028">Amino-acid biosynthesis</keyword>
<dbReference type="GO" id="GO:0004640">
    <property type="term" value="F:phosphoribosylanthranilate isomerase activity"/>
    <property type="evidence" value="ECO:0007669"/>
    <property type="project" value="UniProtKB-UniRule"/>
</dbReference>
<dbReference type="Pfam" id="PF00697">
    <property type="entry name" value="PRAI"/>
    <property type="match status" value="1"/>
</dbReference>
<dbReference type="HAMAP" id="MF_00135">
    <property type="entry name" value="PRAI"/>
    <property type="match status" value="1"/>
</dbReference>
<feature type="domain" description="N-(5'phosphoribosyl) anthranilate isomerase (PRAI)" evidence="10">
    <location>
        <begin position="4"/>
        <end position="196"/>
    </location>
</feature>
<evidence type="ECO:0000256" key="3">
    <source>
        <dbReference type="ARBA" id="ARBA00012572"/>
    </source>
</evidence>
<dbReference type="UniPathway" id="UPA00035">
    <property type="reaction ID" value="UER00042"/>
</dbReference>
<comment type="caution">
    <text evidence="11">The sequence shown here is derived from an EMBL/GenBank/DDBJ whole genome shotgun (WGS) entry which is preliminary data.</text>
</comment>
<evidence type="ECO:0000256" key="4">
    <source>
        <dbReference type="ARBA" id="ARBA00022272"/>
    </source>
</evidence>
<reference evidence="12" key="1">
    <citation type="submission" date="2017-12" db="EMBL/GenBank/DDBJ databases">
        <title>FDA dAtabase for Regulatory Grade micrObial Sequences (FDA-ARGOS): Supporting development and validation of Infectious Disease Dx tests.</title>
        <authorList>
            <person name="Hoffmann M."/>
            <person name="Allard M."/>
            <person name="Evans P."/>
            <person name="Brown E."/>
            <person name="Tallon L."/>
            <person name="Sadzewicz L."/>
            <person name="Sengamalay N."/>
            <person name="Ott S."/>
            <person name="Godinez A."/>
            <person name="Nagaraj S."/>
            <person name="Vavikolanu K."/>
            <person name="Aluvathingal J."/>
            <person name="Nadendla S."/>
            <person name="Sichtig H."/>
        </authorList>
    </citation>
    <scope>NUCLEOTIDE SEQUENCE [LARGE SCALE GENOMIC DNA]</scope>
    <source>
        <strain evidence="12">FDAARGOS_249</strain>
    </source>
</reference>
<comment type="catalytic activity">
    <reaction evidence="1 9">
        <text>N-(5-phospho-beta-D-ribosyl)anthranilate = 1-(2-carboxyphenylamino)-1-deoxy-D-ribulose 5-phosphate</text>
        <dbReference type="Rhea" id="RHEA:21540"/>
        <dbReference type="ChEBI" id="CHEBI:18277"/>
        <dbReference type="ChEBI" id="CHEBI:58613"/>
        <dbReference type="EC" id="5.3.1.24"/>
    </reaction>
</comment>
<keyword evidence="8 9" id="KW-0413">Isomerase</keyword>
<dbReference type="AlphaFoldDB" id="A0A2J9PN00"/>